<name>F2NT56_TRES6</name>
<dbReference type="EMBL" id="CP002631">
    <property type="protein sequence ID" value="AEB14647.1"/>
    <property type="molecule type" value="Genomic_DNA"/>
</dbReference>
<dbReference type="GeneID" id="302999938"/>
<dbReference type="KEGG" id="tsu:Tresu_1756"/>
<organism evidence="2 3">
    <name type="scientific">Treponema succinifaciens (strain ATCC 33096 / DSM 2489 / 6091)</name>
    <dbReference type="NCBI Taxonomy" id="869209"/>
    <lineage>
        <taxon>Bacteria</taxon>
        <taxon>Pseudomonadati</taxon>
        <taxon>Spirochaetota</taxon>
        <taxon>Spirochaetia</taxon>
        <taxon>Spirochaetales</taxon>
        <taxon>Treponemataceae</taxon>
        <taxon>Treponema</taxon>
    </lineage>
</organism>
<accession>F2NT56</accession>
<dbReference type="Proteomes" id="UP000006852">
    <property type="component" value="Chromosome"/>
</dbReference>
<keyword evidence="1" id="KW-0812">Transmembrane</keyword>
<gene>
    <name evidence="2" type="ordered locus">Tresu_1756</name>
</gene>
<evidence type="ECO:0000256" key="1">
    <source>
        <dbReference type="SAM" id="Phobius"/>
    </source>
</evidence>
<keyword evidence="1" id="KW-1133">Transmembrane helix</keyword>
<dbReference type="RefSeq" id="WP_013701928.1">
    <property type="nucleotide sequence ID" value="NC_015385.1"/>
</dbReference>
<dbReference type="STRING" id="869209.Tresu_1756"/>
<sequence>MIITAILLAKCILFFFFLPTMILGYIAHGIHSNIIEPISHRHGIIAGVMTFIVYAPTVFVGGSSVIYIASEIIKAFK</sequence>
<dbReference type="HOGENOM" id="CLU_2637014_0_0_12"/>
<protein>
    <submittedName>
        <fullName evidence="2">Uncharacterized protein</fullName>
    </submittedName>
</protein>
<keyword evidence="1" id="KW-0472">Membrane</keyword>
<feature type="transmembrane region" description="Helical" evidence="1">
    <location>
        <begin position="12"/>
        <end position="31"/>
    </location>
</feature>
<evidence type="ECO:0000313" key="2">
    <source>
        <dbReference type="EMBL" id="AEB14647.1"/>
    </source>
</evidence>
<evidence type="ECO:0000313" key="3">
    <source>
        <dbReference type="Proteomes" id="UP000006852"/>
    </source>
</evidence>
<keyword evidence="3" id="KW-1185">Reference proteome</keyword>
<reference evidence="2 3" key="1">
    <citation type="journal article" date="2011" name="Stand. Genomic Sci.">
        <title>Complete genome sequence of Treponema succinifaciens type strain (6091).</title>
        <authorList>
            <person name="Han C."/>
            <person name="Gronow S."/>
            <person name="Teshima H."/>
            <person name="Lapidus A."/>
            <person name="Nolan M."/>
            <person name="Lucas S."/>
            <person name="Hammon N."/>
            <person name="Deshpande S."/>
            <person name="Cheng J.F."/>
            <person name="Zeytun A."/>
            <person name="Tapia R."/>
            <person name="Goodwin L."/>
            <person name="Pitluck S."/>
            <person name="Liolios K."/>
            <person name="Pagani I."/>
            <person name="Ivanova N."/>
            <person name="Mavromatis K."/>
            <person name="Mikhailova N."/>
            <person name="Huntemann M."/>
            <person name="Pati A."/>
            <person name="Chen A."/>
            <person name="Palaniappan K."/>
            <person name="Land M."/>
            <person name="Hauser L."/>
            <person name="Brambilla E.M."/>
            <person name="Rohde M."/>
            <person name="Goker M."/>
            <person name="Woyke T."/>
            <person name="Bristow J."/>
            <person name="Eisen J.A."/>
            <person name="Markowitz V."/>
            <person name="Hugenholtz P."/>
            <person name="Kyrpides N.C."/>
            <person name="Klenk H.P."/>
            <person name="Detter J.C."/>
        </authorList>
    </citation>
    <scope>NUCLEOTIDE SEQUENCE [LARGE SCALE GENOMIC DNA]</scope>
    <source>
        <strain evidence="3">ATCC 33096 / DSM 2489 / 6091</strain>
    </source>
</reference>
<proteinExistence type="predicted"/>
<dbReference type="AlphaFoldDB" id="F2NT56"/>
<feature type="transmembrane region" description="Helical" evidence="1">
    <location>
        <begin position="43"/>
        <end position="69"/>
    </location>
</feature>
<reference evidence="3" key="2">
    <citation type="submission" date="2011-04" db="EMBL/GenBank/DDBJ databases">
        <title>The complete genome of chromosome of Treponema succinifaciens DSM 2489.</title>
        <authorList>
            <person name="Lucas S."/>
            <person name="Copeland A."/>
            <person name="Lapidus A."/>
            <person name="Bruce D."/>
            <person name="Goodwin L."/>
            <person name="Pitluck S."/>
            <person name="Peters L."/>
            <person name="Kyrpides N."/>
            <person name="Mavromatis K."/>
            <person name="Ivanova N."/>
            <person name="Ovchinnikova G."/>
            <person name="Teshima H."/>
            <person name="Detter J.C."/>
            <person name="Tapia R."/>
            <person name="Han C."/>
            <person name="Land M."/>
            <person name="Hauser L."/>
            <person name="Markowitz V."/>
            <person name="Cheng J.-F."/>
            <person name="Hugenholtz P."/>
            <person name="Woyke T."/>
            <person name="Wu D."/>
            <person name="Gronow S."/>
            <person name="Wellnitz S."/>
            <person name="Brambilla E."/>
            <person name="Klenk H.-P."/>
            <person name="Eisen J.A."/>
        </authorList>
    </citation>
    <scope>NUCLEOTIDE SEQUENCE [LARGE SCALE GENOMIC DNA]</scope>
    <source>
        <strain evidence="3">ATCC 33096 / DSM 2489 / 6091</strain>
    </source>
</reference>